<keyword evidence="1" id="KW-1133">Transmembrane helix</keyword>
<name>A0ABS9CJC0_9BACT</name>
<feature type="transmembrane region" description="Helical" evidence="1">
    <location>
        <begin position="280"/>
        <end position="298"/>
    </location>
</feature>
<dbReference type="InterPro" id="IPR000462">
    <property type="entry name" value="CDP-OH_P_trans"/>
</dbReference>
<reference evidence="2 3" key="1">
    <citation type="submission" date="2020-12" db="EMBL/GenBank/DDBJ databases">
        <title>Whole genome sequences of gut porcine anaerobes.</title>
        <authorList>
            <person name="Kubasova T."/>
            <person name="Jahodarova E."/>
            <person name="Rychlik I."/>
        </authorList>
    </citation>
    <scope>NUCLEOTIDE SEQUENCE [LARGE SCALE GENOMIC DNA]</scope>
    <source>
        <strain evidence="2 3">An925</strain>
    </source>
</reference>
<dbReference type="Gene3D" id="1.20.120.1760">
    <property type="match status" value="1"/>
</dbReference>
<dbReference type="EMBL" id="JADYTN010000015">
    <property type="protein sequence ID" value="MCF2563991.1"/>
    <property type="molecule type" value="Genomic_DNA"/>
</dbReference>
<feature type="transmembrane region" description="Helical" evidence="1">
    <location>
        <begin position="50"/>
        <end position="68"/>
    </location>
</feature>
<keyword evidence="1" id="KW-0812">Transmembrane</keyword>
<evidence type="ECO:0000313" key="2">
    <source>
        <dbReference type="EMBL" id="MCF2563991.1"/>
    </source>
</evidence>
<proteinExistence type="predicted"/>
<evidence type="ECO:0000313" key="3">
    <source>
        <dbReference type="Proteomes" id="UP001200470"/>
    </source>
</evidence>
<feature type="transmembrane region" description="Helical" evidence="1">
    <location>
        <begin position="136"/>
        <end position="153"/>
    </location>
</feature>
<feature type="transmembrane region" description="Helical" evidence="1">
    <location>
        <begin position="103"/>
        <end position="124"/>
    </location>
</feature>
<gene>
    <name evidence="2" type="ORF">I6E12_07695</name>
</gene>
<comment type="caution">
    <text evidence="2">The sequence shown here is derived from an EMBL/GenBank/DDBJ whole genome shotgun (WGS) entry which is preliminary data.</text>
</comment>
<keyword evidence="3" id="KW-1185">Reference proteome</keyword>
<dbReference type="Pfam" id="PF01066">
    <property type="entry name" value="CDP-OH_P_transf"/>
    <property type="match status" value="1"/>
</dbReference>
<dbReference type="InterPro" id="IPR043130">
    <property type="entry name" value="CDP-OH_PTrfase_TM_dom"/>
</dbReference>
<dbReference type="RefSeq" id="WP_301638162.1">
    <property type="nucleotide sequence ID" value="NZ_JADYTN010000015.1"/>
</dbReference>
<protein>
    <submittedName>
        <fullName evidence="2">CDP-alcohol phosphatidyltransferase family protein</fullName>
    </submittedName>
</protein>
<accession>A0ABS9CJC0</accession>
<organism evidence="2 3">
    <name type="scientific">Xylanibacter brevis</name>
    <dbReference type="NCBI Taxonomy" id="83231"/>
    <lineage>
        <taxon>Bacteria</taxon>
        <taxon>Pseudomonadati</taxon>
        <taxon>Bacteroidota</taxon>
        <taxon>Bacteroidia</taxon>
        <taxon>Bacteroidales</taxon>
        <taxon>Prevotellaceae</taxon>
        <taxon>Xylanibacter</taxon>
    </lineage>
</organism>
<dbReference type="Proteomes" id="UP001200470">
    <property type="component" value="Unassembled WGS sequence"/>
</dbReference>
<sequence>MTNEHKTFSELLRASFKSDDTEEWLDVHFTRPIGLAFALFWNRFGVHPNVITIISFFLGAAAGVMFYFPDLYHNIAGVILLMFANFCDSTDGQMARLTGKKTLVGRVLDGLSGDVWFLFIYVAIFLRTGNMFYDEIGYSAYFIAFAIAAWAGFGCHSRQSSLADYYRQIHLFFLLGKEGSELDNSAEQRKIAESMPKERWFARLFYSNYAGYCKSQEERTPKFQAFYEQLRQRYSNPATIPQSLRDEFRRGSLPLMKYTNLLTFNSRAIIVYLSCLLGVPYVYPILEITVYTVMYAHMRRSHERLSEQMTKRLASFQ</sequence>
<evidence type="ECO:0000256" key="1">
    <source>
        <dbReference type="SAM" id="Phobius"/>
    </source>
</evidence>
<keyword evidence="1" id="KW-0472">Membrane</keyword>